<dbReference type="Proteomes" id="UP000801428">
    <property type="component" value="Unassembled WGS sequence"/>
</dbReference>
<reference evidence="2" key="1">
    <citation type="submission" date="2019-04" db="EMBL/GenBank/DDBJ databases">
        <title>Sequencing of skin fungus with MAO and IRED activity.</title>
        <authorList>
            <person name="Marsaioli A.J."/>
            <person name="Bonatto J.M.C."/>
            <person name="Reis Junior O."/>
        </authorList>
    </citation>
    <scope>NUCLEOTIDE SEQUENCE</scope>
    <source>
        <strain evidence="2">30M1</strain>
    </source>
</reference>
<feature type="region of interest" description="Disordered" evidence="1">
    <location>
        <begin position="61"/>
        <end position="132"/>
    </location>
</feature>
<dbReference type="AlphaFoldDB" id="A0A9P4TP34"/>
<evidence type="ECO:0000313" key="3">
    <source>
        <dbReference type="Proteomes" id="UP000801428"/>
    </source>
</evidence>
<feature type="compositionally biased region" description="Gly residues" evidence="1">
    <location>
        <begin position="83"/>
        <end position="97"/>
    </location>
</feature>
<comment type="caution">
    <text evidence="2">The sequence shown here is derived from an EMBL/GenBank/DDBJ whole genome shotgun (WGS) entry which is preliminary data.</text>
</comment>
<name>A0A9P4TP34_CURKU</name>
<sequence length="146" mass="16401">MDRHERHCRYYRPGHDWNRDDRMDGWAGSLDPYMYAEAVPEWRLQLADRIEQEWLLMQADQAGGGGGGHRRGDRAHGGRAHGGHGYGGGYGGGYGRGGDSDDEDMYQQDEGWGEGRRSGRGQRGGWHSQRIEAGPVRGLIGYGRWQ</sequence>
<proteinExistence type="predicted"/>
<protein>
    <submittedName>
        <fullName evidence="2">Uncharacterized protein</fullName>
    </submittedName>
</protein>
<evidence type="ECO:0000313" key="2">
    <source>
        <dbReference type="EMBL" id="KAF3009888.1"/>
    </source>
</evidence>
<dbReference type="EMBL" id="SWKU01000002">
    <property type="protein sequence ID" value="KAF3009888.1"/>
    <property type="molecule type" value="Genomic_DNA"/>
</dbReference>
<feature type="compositionally biased region" description="Basic residues" evidence="1">
    <location>
        <begin position="68"/>
        <end position="82"/>
    </location>
</feature>
<organism evidence="2 3">
    <name type="scientific">Curvularia kusanoi</name>
    <name type="common">Cochliobolus kusanoi</name>
    <dbReference type="NCBI Taxonomy" id="90978"/>
    <lineage>
        <taxon>Eukaryota</taxon>
        <taxon>Fungi</taxon>
        <taxon>Dikarya</taxon>
        <taxon>Ascomycota</taxon>
        <taxon>Pezizomycotina</taxon>
        <taxon>Dothideomycetes</taxon>
        <taxon>Pleosporomycetidae</taxon>
        <taxon>Pleosporales</taxon>
        <taxon>Pleosporineae</taxon>
        <taxon>Pleosporaceae</taxon>
        <taxon>Curvularia</taxon>
    </lineage>
</organism>
<evidence type="ECO:0000256" key="1">
    <source>
        <dbReference type="SAM" id="MobiDB-lite"/>
    </source>
</evidence>
<gene>
    <name evidence="2" type="ORF">E8E13_010797</name>
</gene>
<keyword evidence="3" id="KW-1185">Reference proteome</keyword>
<accession>A0A9P4TP34</accession>